<dbReference type="GO" id="GO:0016787">
    <property type="term" value="F:hydrolase activity"/>
    <property type="evidence" value="ECO:0007669"/>
    <property type="project" value="UniProtKB-KW"/>
</dbReference>
<dbReference type="InterPro" id="IPR023088">
    <property type="entry name" value="PDEase"/>
</dbReference>
<dbReference type="AlphaFoldDB" id="A0ABD1KVI3"/>
<feature type="domain" description="PDEase" evidence="7">
    <location>
        <begin position="82"/>
        <end position="593"/>
    </location>
</feature>
<feature type="binding site" evidence="5">
    <location>
        <position position="498"/>
    </location>
    <ligand>
        <name>Zn(2+)</name>
        <dbReference type="ChEBI" id="CHEBI:29105"/>
        <label>1</label>
    </ligand>
</feature>
<evidence type="ECO:0000256" key="6">
    <source>
        <dbReference type="RuleBase" id="RU363067"/>
    </source>
</evidence>
<evidence type="ECO:0000256" key="4">
    <source>
        <dbReference type="PIRSR" id="PIRSR623088-2"/>
    </source>
</evidence>
<gene>
    <name evidence="8" type="ORF">ACEWY4_000020</name>
</gene>
<protein>
    <recommendedName>
        <fullName evidence="6">Phosphodiesterase</fullName>
        <ecNumber evidence="6">3.1.4.-</ecNumber>
    </recommendedName>
</protein>
<sequence>MALTLARLAPYHLCGEARIAFKINELKMDVTNRLAMLEKRVELEGMKVVEIEKCRNDIKKLREEMASRNNSSFLEENKKLAPRRDVPSYPKYHLSQETVEALRQPTFDVWQWEPNEMLSCLEHMYHDLGLIRDFNINPITLKRWLLCIHDNYRNNPFHNFRHCFCVSQMMYSMVHLCSLQEKFTQIDILILMTAAVCHDLDHPGYNNTYQINARTELAVRYNDISPLENHHCAIAFHIFSQPHANMFAHFDPDTFKQIRQPHANMFAHFDPDTFKQIRQPHANMFAHFDPDTFKQIRQPHANMFAHFHPDTFKQIRQPHANMFAHFHPDNFKQIRQPHANMFAHFHPDTFKQIRQPHANMFAHFHPDTFKQIRQPHANMFAHFHPDNFKQIRQPHANMFAHFDPDTFKQIRQPHANMFAHFDPDTFKQIRQPHANMFAHFHPDNFKQIRQGTITLILATDMARHGEILDSFKQKVDIFDFSNEDHLTCLKMVLIKCCDISNEVRPMEVAEPWVDCLLEEYFMQSDREKAEGLPVAPFMDREKVTKPTAQIGFIKFVLIPMFETVMKLFPQMEEVMVQPLRESRDRYEELKQIDDAMNEVQKKKSENLTMGKKK</sequence>
<feature type="binding site" evidence="4">
    <location>
        <begin position="158"/>
        <end position="162"/>
    </location>
    <ligand>
        <name>AMP</name>
        <dbReference type="ChEBI" id="CHEBI:456215"/>
    </ligand>
</feature>
<proteinExistence type="inferred from homology"/>
<dbReference type="PANTHER" id="PTHR11347">
    <property type="entry name" value="CYCLIC NUCLEOTIDE PHOSPHODIESTERASE"/>
    <property type="match status" value="1"/>
</dbReference>
<dbReference type="PROSITE" id="PS00126">
    <property type="entry name" value="PDEASE_I_1"/>
    <property type="match status" value="1"/>
</dbReference>
<comment type="caution">
    <text evidence="8">The sequence shown here is derived from an EMBL/GenBank/DDBJ whole genome shotgun (WGS) entry which is preliminary data.</text>
</comment>
<dbReference type="Pfam" id="PF00233">
    <property type="entry name" value="PDEase_I"/>
    <property type="match status" value="2"/>
</dbReference>
<comment type="similarity">
    <text evidence="6">Belongs to the cyclic nucleotide phosphodiesterase family.</text>
</comment>
<dbReference type="PROSITE" id="PS51845">
    <property type="entry name" value="PDEASE_I_2"/>
    <property type="match status" value="1"/>
</dbReference>
<dbReference type="InterPro" id="IPR036971">
    <property type="entry name" value="PDEase_catalytic_dom_sf"/>
</dbReference>
<evidence type="ECO:0000256" key="3">
    <source>
        <dbReference type="PIRSR" id="PIRSR623088-1"/>
    </source>
</evidence>
<feature type="binding site" evidence="5">
    <location>
        <position position="199"/>
    </location>
    <ligand>
        <name>Zn(2+)</name>
        <dbReference type="ChEBI" id="CHEBI:29105"/>
        <label>1</label>
    </ligand>
</feature>
<keyword evidence="9" id="KW-1185">Reference proteome</keyword>
<evidence type="ECO:0000256" key="1">
    <source>
        <dbReference type="ARBA" id="ARBA00022723"/>
    </source>
</evidence>
<feature type="binding site" evidence="4">
    <location>
        <position position="199"/>
    </location>
    <ligand>
        <name>AMP</name>
        <dbReference type="ChEBI" id="CHEBI:456215"/>
    </ligand>
</feature>
<dbReference type="SUPFAM" id="SSF109604">
    <property type="entry name" value="HD-domain/PDEase-like"/>
    <property type="match status" value="2"/>
</dbReference>
<dbReference type="InterPro" id="IPR003607">
    <property type="entry name" value="HD/PDEase_dom"/>
</dbReference>
<feature type="active site" description="Proton donor" evidence="3">
    <location>
        <position position="158"/>
    </location>
</feature>
<evidence type="ECO:0000256" key="5">
    <source>
        <dbReference type="PIRSR" id="PIRSR623088-3"/>
    </source>
</evidence>
<dbReference type="Gene3D" id="1.10.1300.10">
    <property type="entry name" value="3'5'-cyclic nucleotide phosphodiesterase, catalytic domain"/>
    <property type="match status" value="2"/>
</dbReference>
<evidence type="ECO:0000313" key="9">
    <source>
        <dbReference type="Proteomes" id="UP001591681"/>
    </source>
</evidence>
<dbReference type="CDD" id="cd00077">
    <property type="entry name" value="HDc"/>
    <property type="match status" value="1"/>
</dbReference>
<name>A0ABD1KVI3_9TELE</name>
<organism evidence="8 9">
    <name type="scientific">Coilia grayii</name>
    <name type="common">Gray's grenadier anchovy</name>
    <dbReference type="NCBI Taxonomy" id="363190"/>
    <lineage>
        <taxon>Eukaryota</taxon>
        <taxon>Metazoa</taxon>
        <taxon>Chordata</taxon>
        <taxon>Craniata</taxon>
        <taxon>Vertebrata</taxon>
        <taxon>Euteleostomi</taxon>
        <taxon>Actinopterygii</taxon>
        <taxon>Neopterygii</taxon>
        <taxon>Teleostei</taxon>
        <taxon>Clupei</taxon>
        <taxon>Clupeiformes</taxon>
        <taxon>Clupeoidei</taxon>
        <taxon>Engraulidae</taxon>
        <taxon>Coilinae</taxon>
        <taxon>Coilia</taxon>
    </lineage>
</organism>
<accession>A0ABD1KVI3</accession>
<dbReference type="InterPro" id="IPR002073">
    <property type="entry name" value="PDEase_catalytic_dom"/>
</dbReference>
<keyword evidence="1 5" id="KW-0479">Metal-binding</keyword>
<comment type="cofactor">
    <cofactor evidence="6">
        <name>a divalent metal cation</name>
        <dbReference type="ChEBI" id="CHEBI:60240"/>
    </cofactor>
    <text evidence="6">Binds 2 divalent metal cations per subunit. Site 1 may preferentially bind zinc ions, while site 2 has a preference for magnesium and/or manganese ions.</text>
</comment>
<reference evidence="8 9" key="1">
    <citation type="submission" date="2024-09" db="EMBL/GenBank/DDBJ databases">
        <title>A chromosome-level genome assembly of Gray's grenadier anchovy, Coilia grayii.</title>
        <authorList>
            <person name="Fu Z."/>
        </authorList>
    </citation>
    <scope>NUCLEOTIDE SEQUENCE [LARGE SCALE GENOMIC DNA]</scope>
    <source>
        <strain evidence="8">G4</strain>
        <tissue evidence="8">Muscle</tissue>
    </source>
</reference>
<evidence type="ECO:0000259" key="7">
    <source>
        <dbReference type="PROSITE" id="PS51845"/>
    </source>
</evidence>
<feature type="binding site" evidence="5">
    <location>
        <position position="162"/>
    </location>
    <ligand>
        <name>Zn(2+)</name>
        <dbReference type="ChEBI" id="CHEBI:29105"/>
        <label>1</label>
    </ligand>
</feature>
<dbReference type="PRINTS" id="PR00387">
    <property type="entry name" value="PDIESTERASE1"/>
</dbReference>
<feature type="binding site" evidence="5">
    <location>
        <position position="199"/>
    </location>
    <ligand>
        <name>Zn(2+)</name>
        <dbReference type="ChEBI" id="CHEBI:29105"/>
        <label>2</label>
    </ligand>
</feature>
<dbReference type="EMBL" id="JBHFQA010000001">
    <property type="protein sequence ID" value="KAL2103152.1"/>
    <property type="molecule type" value="Genomic_DNA"/>
</dbReference>
<feature type="binding site" evidence="4">
    <location>
        <position position="498"/>
    </location>
    <ligand>
        <name>AMP</name>
        <dbReference type="ChEBI" id="CHEBI:456215"/>
    </ligand>
</feature>
<dbReference type="Proteomes" id="UP001591681">
    <property type="component" value="Unassembled WGS sequence"/>
</dbReference>
<evidence type="ECO:0000256" key="2">
    <source>
        <dbReference type="ARBA" id="ARBA00022801"/>
    </source>
</evidence>
<feature type="binding site" evidence="5">
    <location>
        <position position="198"/>
    </location>
    <ligand>
        <name>Zn(2+)</name>
        <dbReference type="ChEBI" id="CHEBI:29105"/>
        <label>1</label>
    </ligand>
</feature>
<feature type="binding site" evidence="4">
    <location>
        <position position="549"/>
    </location>
    <ligand>
        <name>AMP</name>
        <dbReference type="ChEBI" id="CHEBI:456215"/>
    </ligand>
</feature>
<dbReference type="EC" id="3.1.4.-" evidence="6"/>
<evidence type="ECO:0000313" key="8">
    <source>
        <dbReference type="EMBL" id="KAL2103152.1"/>
    </source>
</evidence>
<dbReference type="GO" id="GO:0046872">
    <property type="term" value="F:metal ion binding"/>
    <property type="evidence" value="ECO:0007669"/>
    <property type="project" value="UniProtKB-KW"/>
</dbReference>
<keyword evidence="2 6" id="KW-0378">Hydrolase</keyword>
<dbReference type="InterPro" id="IPR023174">
    <property type="entry name" value="PDEase_CS"/>
</dbReference>
<dbReference type="SMART" id="SM00471">
    <property type="entry name" value="HDc"/>
    <property type="match status" value="1"/>
</dbReference>